<name>A0A183CZD4_9BILA</name>
<protein>
    <submittedName>
        <fullName evidence="3">BPI1 domain-containing protein</fullName>
    </submittedName>
</protein>
<reference evidence="3" key="1">
    <citation type="submission" date="2016-06" db="UniProtKB">
        <authorList>
            <consortium name="WormBaseParasite"/>
        </authorList>
    </citation>
    <scope>IDENTIFICATION</scope>
</reference>
<organism evidence="3">
    <name type="scientific">Gongylonema pulchrum</name>
    <dbReference type="NCBI Taxonomy" id="637853"/>
    <lineage>
        <taxon>Eukaryota</taxon>
        <taxon>Metazoa</taxon>
        <taxon>Ecdysozoa</taxon>
        <taxon>Nematoda</taxon>
        <taxon>Chromadorea</taxon>
        <taxon>Rhabditida</taxon>
        <taxon>Spirurina</taxon>
        <taxon>Spiruromorpha</taxon>
        <taxon>Spiruroidea</taxon>
        <taxon>Gongylonematidae</taxon>
        <taxon>Gongylonema</taxon>
    </lineage>
</organism>
<accession>A0A183CZD4</accession>
<sequence>MLQVNLSGHVEVTVEDMNVLVQTNLRVRDRRTKIEVTNCTLDVKYIDVEVHGGIMIWIANLFRVQLATAIKSSLQQAVSQFFHAFL</sequence>
<dbReference type="OrthoDB" id="5857016at2759"/>
<gene>
    <name evidence="1" type="ORF">GPUH_LOCUS1825</name>
</gene>
<dbReference type="EMBL" id="UYRT01002414">
    <property type="protein sequence ID" value="VDK31017.1"/>
    <property type="molecule type" value="Genomic_DNA"/>
</dbReference>
<evidence type="ECO:0000313" key="1">
    <source>
        <dbReference type="EMBL" id="VDK31017.1"/>
    </source>
</evidence>
<dbReference type="WBParaSite" id="GPUH_0000182901-mRNA-1">
    <property type="protein sequence ID" value="GPUH_0000182901-mRNA-1"/>
    <property type="gene ID" value="GPUH_0000182901"/>
</dbReference>
<dbReference type="Proteomes" id="UP000271098">
    <property type="component" value="Unassembled WGS sequence"/>
</dbReference>
<keyword evidence="2" id="KW-1185">Reference proteome</keyword>
<dbReference type="GO" id="GO:0008289">
    <property type="term" value="F:lipid binding"/>
    <property type="evidence" value="ECO:0007669"/>
    <property type="project" value="InterPro"/>
</dbReference>
<dbReference type="Gene3D" id="3.15.10.10">
    <property type="entry name" value="Bactericidal permeability-increasing protein, domain 1"/>
    <property type="match status" value="1"/>
</dbReference>
<dbReference type="InterPro" id="IPR017943">
    <property type="entry name" value="Bactericidal_perm-incr_a/b_dom"/>
</dbReference>
<evidence type="ECO:0000313" key="2">
    <source>
        <dbReference type="Proteomes" id="UP000271098"/>
    </source>
</evidence>
<dbReference type="SUPFAM" id="SSF55394">
    <property type="entry name" value="Bactericidal permeability-increasing protein, BPI"/>
    <property type="match status" value="1"/>
</dbReference>
<evidence type="ECO:0000313" key="3">
    <source>
        <dbReference type="WBParaSite" id="GPUH_0000182901-mRNA-1"/>
    </source>
</evidence>
<reference evidence="1 2" key="2">
    <citation type="submission" date="2018-11" db="EMBL/GenBank/DDBJ databases">
        <authorList>
            <consortium name="Pathogen Informatics"/>
        </authorList>
    </citation>
    <scope>NUCLEOTIDE SEQUENCE [LARGE SCALE GENOMIC DNA]</scope>
</reference>
<dbReference type="AlphaFoldDB" id="A0A183CZD4"/>
<proteinExistence type="predicted"/>